<name>A0A1D5QRM3_MACMU</name>
<dbReference type="Pfam" id="PF02845">
    <property type="entry name" value="CUE"/>
    <property type="match status" value="1"/>
</dbReference>
<dbReference type="InterPro" id="IPR052586">
    <property type="entry name" value="ASCC2"/>
</dbReference>
<dbReference type="Gene3D" id="1.10.8.10">
    <property type="entry name" value="DNA helicase RuvA subunit, C-terminal domain"/>
    <property type="match status" value="1"/>
</dbReference>
<dbReference type="VEuPathDB" id="HostDB:ENSMMUG00000001675"/>
<evidence type="ECO:0000256" key="1">
    <source>
        <dbReference type="SAM" id="MobiDB-lite"/>
    </source>
</evidence>
<reference evidence="3" key="3">
    <citation type="submission" date="2025-08" db="UniProtKB">
        <authorList>
            <consortium name="Ensembl"/>
        </authorList>
    </citation>
    <scope>IDENTIFICATION</scope>
    <source>
        <strain evidence="3">17573</strain>
    </source>
</reference>
<dbReference type="PANTHER" id="PTHR21494:SF0">
    <property type="entry name" value="ACTIVATING SIGNAL COINTEGRATOR 1 COMPLEX SUBUNIT 2"/>
    <property type="match status" value="1"/>
</dbReference>
<feature type="compositionally biased region" description="Acidic residues" evidence="1">
    <location>
        <begin position="600"/>
        <end position="612"/>
    </location>
</feature>
<dbReference type="GeneID" id="715117"/>
<organism evidence="3 4">
    <name type="scientific">Macaca mulatta</name>
    <name type="common">Rhesus macaque</name>
    <dbReference type="NCBI Taxonomy" id="9544"/>
    <lineage>
        <taxon>Eukaryota</taxon>
        <taxon>Metazoa</taxon>
        <taxon>Chordata</taxon>
        <taxon>Craniata</taxon>
        <taxon>Vertebrata</taxon>
        <taxon>Euteleostomi</taxon>
        <taxon>Mammalia</taxon>
        <taxon>Eutheria</taxon>
        <taxon>Euarchontoglires</taxon>
        <taxon>Primates</taxon>
        <taxon>Haplorrhini</taxon>
        <taxon>Catarrhini</taxon>
        <taxon>Cercopithecidae</taxon>
        <taxon>Cercopithecinae</taxon>
        <taxon>Macaca</taxon>
    </lineage>
</organism>
<dbReference type="RefSeq" id="XP_015005535.2">
    <property type="nucleotide sequence ID" value="XM_015150049.2"/>
</dbReference>
<feature type="region of interest" description="Disordered" evidence="1">
    <location>
        <begin position="560"/>
        <end position="699"/>
    </location>
</feature>
<evidence type="ECO:0000259" key="2">
    <source>
        <dbReference type="PROSITE" id="PS51140"/>
    </source>
</evidence>
<feature type="compositionally biased region" description="Basic and acidic residues" evidence="1">
    <location>
        <begin position="613"/>
        <end position="635"/>
    </location>
</feature>
<dbReference type="SMART" id="SM00546">
    <property type="entry name" value="CUE"/>
    <property type="match status" value="1"/>
</dbReference>
<dbReference type="InterPro" id="IPR003892">
    <property type="entry name" value="CUE"/>
</dbReference>
<dbReference type="InterPro" id="IPR009060">
    <property type="entry name" value="UBA-like_sf"/>
</dbReference>
<dbReference type="CDD" id="cd14364">
    <property type="entry name" value="CUE_ASCC2"/>
    <property type="match status" value="1"/>
</dbReference>
<dbReference type="SMR" id="A0A1D5QRM3"/>
<dbReference type="VGNC" id="VGNC:69895">
    <property type="gene designation" value="ASCC2"/>
</dbReference>
<dbReference type="PANTHER" id="PTHR21494">
    <property type="entry name" value="ACTIVATING SIGNAL COINTEGRATOR 1 COMPLEX SUBUNIT 2 ASC-1 COMPLEX SUBUNIT P100"/>
    <property type="match status" value="1"/>
</dbReference>
<dbReference type="ExpressionAtlas" id="A0A1D5QRM3">
    <property type="expression patterns" value="baseline"/>
</dbReference>
<dbReference type="PROSITE" id="PS51140">
    <property type="entry name" value="CUE"/>
    <property type="match status" value="1"/>
</dbReference>
<reference evidence="3" key="4">
    <citation type="submission" date="2025-09" db="UniProtKB">
        <authorList>
            <consortium name="Ensembl"/>
        </authorList>
    </citation>
    <scope>IDENTIFICATION</scope>
    <source>
        <strain evidence="3">17573</strain>
    </source>
</reference>
<dbReference type="Bgee" id="ENSMMUG00000001675">
    <property type="expression patterns" value="Expressed in adipose tissue and 21 other cell types or tissues"/>
</dbReference>
<gene>
    <name evidence="3 5" type="primary">ASCC2</name>
</gene>
<dbReference type="CTD" id="84164"/>
<feature type="domain" description="CUE" evidence="2">
    <location>
        <begin position="410"/>
        <end position="453"/>
    </location>
</feature>
<proteinExistence type="predicted"/>
<evidence type="ECO:0000313" key="5">
    <source>
        <dbReference type="VGNC" id="VGNC:69895"/>
    </source>
</evidence>
<feature type="compositionally biased region" description="Basic and acidic residues" evidence="1">
    <location>
        <begin position="661"/>
        <end position="676"/>
    </location>
</feature>
<sequence length="699" mass="79427">MPALPLDQLQITHKDLKTGKLRTSPALVIFDETLQKCLDSYLRYVPRKFDEGVASAPEVVDMQKRLHRSVFLTFLRMSTHKESKDHFISPSAFGEILYNNFLFDIPKILDLCVLFGKGNSPLLQKMIGNIFTQQPSYYNDLDETLPTILQVFSNILQHCGLQGDGASTTPQKLEERGRLTPSDMPLLELKDIVLYLCDTCTTLWAFLDIFPLACQTFQKHDFCYRLASFYEAAVPEMESAIKKRRLEDSKLLGDLWQRLSHSRKKLIEIFHIILNQICLLPILESSCDNIQGFIEEFLQIFSSLLQEKRFLRDYDALFPVAEDISLLQQASSVLDETRTAYILQAVESAWEGVDRRKATDAKDPSVTEEPNGVTVMAEAVSQASSHPENSEEEECMGAAAAVGPAVCGVELDSLISQVKDLLPDLGEGFILACLEYYHYDPEQVINNILEERLAPTLSQLDRNLDREMKPDPTPLLTSRHNVFQNDEFDVFSRDSVDLSRVHKGKSTGKEENTRSLLNDKRAVAAQRQRYEQYSVVVEEVPLQPGESLPYHSVYYEDEYDDTYDGNQVGANDADSDDELISRRPFTIPQVLRTKVPREGQEDDDDDEEEEADEAPKPDHFVQDPAVLREKAEARRMAFLAKKGYRHDSSTAMAGSPRGHGQSRETTQERRKKEANKATRANHNRRTMADRKRSKGMIPS</sequence>
<dbReference type="InterPro" id="IPR041800">
    <property type="entry name" value="ASCC2_CUE"/>
</dbReference>
<reference evidence="4" key="1">
    <citation type="journal article" date="2007" name="Science">
        <title>Evolutionary and biomedical insights from the rhesus macaque genome.</title>
        <authorList>
            <person name="Gibbs R.A."/>
            <person name="Rogers J."/>
            <person name="Katze M.G."/>
            <person name="Bumgarner R."/>
            <person name="Weinstock G.M."/>
            <person name="Mardis E.R."/>
            <person name="Remington K.A."/>
            <person name="Strausberg R.L."/>
            <person name="Venter J.C."/>
            <person name="Wilson R.K."/>
            <person name="Batzer M.A."/>
            <person name="Bustamante C.D."/>
            <person name="Eichler E.E."/>
            <person name="Hahn M.W."/>
            <person name="Hardison R.C."/>
            <person name="Makova K.D."/>
            <person name="Miller W."/>
            <person name="Milosavljevic A."/>
            <person name="Palermo R.E."/>
            <person name="Siepel A."/>
            <person name="Sikela J.M."/>
            <person name="Attaway T."/>
            <person name="Bell S."/>
            <person name="Bernard K.E."/>
            <person name="Buhay C.J."/>
            <person name="Chandrabose M.N."/>
            <person name="Dao M."/>
            <person name="Davis C."/>
            <person name="Delehaunty K.D."/>
            <person name="Ding Y."/>
            <person name="Dinh H.H."/>
            <person name="Dugan-Rocha S."/>
            <person name="Fulton L.A."/>
            <person name="Gabisi R.A."/>
            <person name="Garner T.T."/>
            <person name="Godfrey J."/>
            <person name="Hawes A.C."/>
            <person name="Hernandez J."/>
            <person name="Hines S."/>
            <person name="Holder M."/>
            <person name="Hume J."/>
            <person name="Jhangiani S.N."/>
            <person name="Joshi V."/>
            <person name="Khan Z.M."/>
            <person name="Kirkness E.F."/>
            <person name="Cree A."/>
            <person name="Fowler R.G."/>
            <person name="Lee S."/>
            <person name="Lewis L.R."/>
            <person name="Li Z."/>
            <person name="Liu Y.-S."/>
            <person name="Moore S.M."/>
            <person name="Muzny D."/>
            <person name="Nazareth L.V."/>
            <person name="Ngo D.N."/>
            <person name="Okwuonu G.O."/>
            <person name="Pai G."/>
            <person name="Parker D."/>
            <person name="Paul H.A."/>
            <person name="Pfannkoch C."/>
            <person name="Pohl C.S."/>
            <person name="Rogers Y.-H.C."/>
            <person name="Ruiz S.J."/>
            <person name="Sabo A."/>
            <person name="Santibanez J."/>
            <person name="Schneider B.W."/>
            <person name="Smith S.M."/>
            <person name="Sodergren E."/>
            <person name="Svatek A.F."/>
            <person name="Utterback T.R."/>
            <person name="Vattathil S."/>
            <person name="Warren W."/>
            <person name="White C.S."/>
            <person name="Chinwalla A.T."/>
            <person name="Feng Y."/>
            <person name="Halpern A.L."/>
            <person name="Hillier L.W."/>
            <person name="Huang X."/>
            <person name="Minx P."/>
            <person name="Nelson J.O."/>
            <person name="Pepin K.H."/>
            <person name="Qin X."/>
            <person name="Sutton G.G."/>
            <person name="Venter E."/>
            <person name="Walenz B.P."/>
            <person name="Wallis J.W."/>
            <person name="Worley K.C."/>
            <person name="Yang S.-P."/>
            <person name="Jones S.M."/>
            <person name="Marra M.A."/>
            <person name="Rocchi M."/>
            <person name="Schein J.E."/>
            <person name="Baertsch R."/>
            <person name="Clarke L."/>
            <person name="Csuros M."/>
            <person name="Glasscock J."/>
            <person name="Harris R.A."/>
            <person name="Havlak P."/>
            <person name="Jackson A.R."/>
            <person name="Jiang H."/>
            <person name="Liu Y."/>
            <person name="Messina D.N."/>
            <person name="Shen Y."/>
            <person name="Song H.X.-Z."/>
            <person name="Wylie T."/>
            <person name="Zhang L."/>
            <person name="Birney E."/>
            <person name="Han K."/>
            <person name="Konkel M.K."/>
            <person name="Lee J."/>
            <person name="Smit A.F.A."/>
            <person name="Ullmer B."/>
            <person name="Wang H."/>
            <person name="Xing J."/>
            <person name="Burhans R."/>
            <person name="Cheng Z."/>
            <person name="Karro J.E."/>
            <person name="Ma J."/>
            <person name="Raney B."/>
            <person name="She X."/>
            <person name="Cox M.J."/>
            <person name="Demuth J.P."/>
            <person name="Dumas L.J."/>
            <person name="Han S.-G."/>
            <person name="Hopkins J."/>
            <person name="Karimpour-Fard A."/>
            <person name="Kim Y.H."/>
            <person name="Pollack J.R."/>
            <person name="Vinar T."/>
            <person name="Addo-Quaye C."/>
            <person name="Degenhardt J."/>
            <person name="Denby A."/>
            <person name="Hubisz M.J."/>
            <person name="Indap A."/>
            <person name="Kosiol C."/>
            <person name="Lahn B.T."/>
            <person name="Lawson H.A."/>
            <person name="Marklein A."/>
            <person name="Nielsen R."/>
            <person name="Vallender E.J."/>
            <person name="Clark A.G."/>
            <person name="Ferguson B."/>
            <person name="Hernandez R.D."/>
            <person name="Hirani K."/>
            <person name="Kehrer-Sawatzki H."/>
            <person name="Kolb J."/>
            <person name="Patil S."/>
            <person name="Pu L.-L."/>
            <person name="Ren Y."/>
            <person name="Smith D.G."/>
            <person name="Wheeler D.A."/>
            <person name="Schenck I."/>
            <person name="Ball E.V."/>
            <person name="Chen R."/>
            <person name="Cooper D.N."/>
            <person name="Giardine B."/>
            <person name="Hsu F."/>
            <person name="Kent W.J."/>
            <person name="Lesk A."/>
            <person name="Nelson D.L."/>
            <person name="O'brien W.E."/>
            <person name="Pruefer K."/>
            <person name="Stenson P.D."/>
            <person name="Wallace J.C."/>
            <person name="Ke H."/>
            <person name="Liu X.-M."/>
            <person name="Wang P."/>
            <person name="Xiang A.P."/>
            <person name="Yang F."/>
            <person name="Barber G.P."/>
            <person name="Haussler D."/>
            <person name="Karolchik D."/>
            <person name="Kern A.D."/>
            <person name="Kuhn R.M."/>
            <person name="Smith K.E."/>
            <person name="Zwieg A.S."/>
        </authorList>
    </citation>
    <scope>NUCLEOTIDE SEQUENCE [LARGE SCALE GENOMIC DNA]</scope>
    <source>
        <strain evidence="4">17573</strain>
    </source>
</reference>
<evidence type="ECO:0000313" key="3">
    <source>
        <dbReference type="Ensembl" id="ENSMMUP00000050701.2"/>
    </source>
</evidence>
<dbReference type="SUPFAM" id="SSF46934">
    <property type="entry name" value="UBA-like"/>
    <property type="match status" value="1"/>
</dbReference>
<reference evidence="3" key="2">
    <citation type="submission" date="2019-01" db="EMBL/GenBank/DDBJ databases">
        <authorList>
            <person name="Graves T."/>
            <person name="Eichler E.E."/>
            <person name="Wilson R.K."/>
        </authorList>
    </citation>
    <scope>NUCLEOTIDE SEQUENCE [LARGE SCALE GENOMIC DNA]</scope>
    <source>
        <strain evidence="3">17573</strain>
    </source>
</reference>
<dbReference type="Proteomes" id="UP000006718">
    <property type="component" value="Chromosome 10"/>
</dbReference>
<keyword evidence="4" id="KW-1185">Reference proteome</keyword>
<dbReference type="GO" id="GO:0043130">
    <property type="term" value="F:ubiquitin binding"/>
    <property type="evidence" value="ECO:0007669"/>
    <property type="project" value="InterPro"/>
</dbReference>
<dbReference type="Ensembl" id="ENSMMUT00000069630.2">
    <property type="protein sequence ID" value="ENSMMUP00000050701.2"/>
    <property type="gene ID" value="ENSMMUG00000001675.4"/>
</dbReference>
<dbReference type="AlphaFoldDB" id="A0A1D5QRM3"/>
<accession>A0A1D5QRM3</accession>
<protein>
    <submittedName>
        <fullName evidence="3">Activating signal cointegrator 1 complex subunit 2</fullName>
    </submittedName>
</protein>
<dbReference type="GeneTree" id="ENSGT00390000018806"/>
<evidence type="ECO:0000313" key="4">
    <source>
        <dbReference type="Proteomes" id="UP000006718"/>
    </source>
</evidence>